<feature type="domain" description="Dynamin N-terminal" evidence="3">
    <location>
        <begin position="157"/>
        <end position="190"/>
    </location>
</feature>
<evidence type="ECO:0000313" key="6">
    <source>
        <dbReference type="Proteomes" id="UP000663824"/>
    </source>
</evidence>
<name>A0A816PIC7_9BILA</name>
<evidence type="ECO:0000256" key="1">
    <source>
        <dbReference type="SAM" id="Coils"/>
    </source>
</evidence>
<dbReference type="EMBL" id="CAJNOW010007744">
    <property type="protein sequence ID" value="CAF1522127.1"/>
    <property type="molecule type" value="Genomic_DNA"/>
</dbReference>
<feature type="signal peptide" evidence="2">
    <location>
        <begin position="1"/>
        <end position="16"/>
    </location>
</feature>
<dbReference type="CDD" id="cd00882">
    <property type="entry name" value="Ras_like_GTPase"/>
    <property type="match status" value="1"/>
</dbReference>
<dbReference type="SUPFAM" id="SSF52540">
    <property type="entry name" value="P-loop containing nucleoside triphosphate hydrolases"/>
    <property type="match status" value="1"/>
</dbReference>
<evidence type="ECO:0000256" key="2">
    <source>
        <dbReference type="SAM" id="SignalP"/>
    </source>
</evidence>
<dbReference type="Gene3D" id="3.40.50.300">
    <property type="entry name" value="P-loop containing nucleotide triphosphate hydrolases"/>
    <property type="match status" value="1"/>
</dbReference>
<evidence type="ECO:0000313" key="4">
    <source>
        <dbReference type="EMBL" id="CAF1522127.1"/>
    </source>
</evidence>
<sequence length="232" mass="26581">MAVAAIAPLIPLTVSAIATLINMLNNKKESNDSQRFSNENRLLREKLEQKEIDDKKAKDELIAQSRQLTEKLAKNEEEQRSRNAEIAAQNEILQKQIQEYQRQHQEQLKEMTALLSELKKKELNSFEQIENQDKEAKEALIRLARQAAPFGMECINVAIFGKTSSGKTTMLNALYGKEVAVTGIGEITTRLASYKAEHFVLWDVPSNNDEVSYMSLQYMSFFKGLTRRYYSR</sequence>
<evidence type="ECO:0000313" key="5">
    <source>
        <dbReference type="EMBL" id="CAF2048862.1"/>
    </source>
</evidence>
<gene>
    <name evidence="4" type="ORF">KQP761_LOCUS15768</name>
    <name evidence="5" type="ORF">MBJ925_LOCUS12667</name>
</gene>
<keyword evidence="1" id="KW-0175">Coiled coil</keyword>
<organism evidence="5 6">
    <name type="scientific">Rotaria magnacalcarata</name>
    <dbReference type="NCBI Taxonomy" id="392030"/>
    <lineage>
        <taxon>Eukaryota</taxon>
        <taxon>Metazoa</taxon>
        <taxon>Spiralia</taxon>
        <taxon>Gnathifera</taxon>
        <taxon>Rotifera</taxon>
        <taxon>Eurotatoria</taxon>
        <taxon>Bdelloidea</taxon>
        <taxon>Philodinida</taxon>
        <taxon>Philodinidae</taxon>
        <taxon>Rotaria</taxon>
    </lineage>
</organism>
<dbReference type="Proteomes" id="UP000663824">
    <property type="component" value="Unassembled WGS sequence"/>
</dbReference>
<proteinExistence type="predicted"/>
<comment type="caution">
    <text evidence="5">The sequence shown here is derived from an EMBL/GenBank/DDBJ whole genome shotgun (WGS) entry which is preliminary data.</text>
</comment>
<dbReference type="EMBL" id="CAJNRE010005700">
    <property type="protein sequence ID" value="CAF2048862.1"/>
    <property type="molecule type" value="Genomic_DNA"/>
</dbReference>
<dbReference type="InterPro" id="IPR027417">
    <property type="entry name" value="P-loop_NTPase"/>
</dbReference>
<evidence type="ECO:0000259" key="3">
    <source>
        <dbReference type="Pfam" id="PF00350"/>
    </source>
</evidence>
<dbReference type="InterPro" id="IPR045063">
    <property type="entry name" value="Dynamin_N"/>
</dbReference>
<dbReference type="Pfam" id="PF00350">
    <property type="entry name" value="Dynamin_N"/>
    <property type="match status" value="1"/>
</dbReference>
<protein>
    <recommendedName>
        <fullName evidence="3">Dynamin N-terminal domain-containing protein</fullName>
    </recommendedName>
</protein>
<dbReference type="AlphaFoldDB" id="A0A816PIC7"/>
<reference evidence="5" key="1">
    <citation type="submission" date="2021-02" db="EMBL/GenBank/DDBJ databases">
        <authorList>
            <person name="Nowell W R."/>
        </authorList>
    </citation>
    <scope>NUCLEOTIDE SEQUENCE</scope>
</reference>
<feature type="chain" id="PRO_5035610990" description="Dynamin N-terminal domain-containing protein" evidence="2">
    <location>
        <begin position="17"/>
        <end position="232"/>
    </location>
</feature>
<accession>A0A816PIC7</accession>
<feature type="coiled-coil region" evidence="1">
    <location>
        <begin position="33"/>
        <end position="146"/>
    </location>
</feature>
<keyword evidence="2" id="KW-0732">Signal</keyword>
<dbReference type="Proteomes" id="UP000663834">
    <property type="component" value="Unassembled WGS sequence"/>
</dbReference>